<name>A0ACB8C5U9_DERSI</name>
<accession>A0ACB8C5U9</accession>
<protein>
    <submittedName>
        <fullName evidence="1">Uncharacterized protein</fullName>
    </submittedName>
</protein>
<organism evidence="1 2">
    <name type="scientific">Dermacentor silvarum</name>
    <name type="common">Tick</name>
    <dbReference type="NCBI Taxonomy" id="543639"/>
    <lineage>
        <taxon>Eukaryota</taxon>
        <taxon>Metazoa</taxon>
        <taxon>Ecdysozoa</taxon>
        <taxon>Arthropoda</taxon>
        <taxon>Chelicerata</taxon>
        <taxon>Arachnida</taxon>
        <taxon>Acari</taxon>
        <taxon>Parasitiformes</taxon>
        <taxon>Ixodida</taxon>
        <taxon>Ixodoidea</taxon>
        <taxon>Ixodidae</taxon>
        <taxon>Rhipicephalinae</taxon>
        <taxon>Dermacentor</taxon>
    </lineage>
</organism>
<evidence type="ECO:0000313" key="1">
    <source>
        <dbReference type="EMBL" id="KAH7934190.1"/>
    </source>
</evidence>
<sequence length="267" mass="29599">MFPSILQSLVREMRRTGRTLPSMRGIAVGGSFLSTLVSEETCKAFGGLKLLVQVYGMTEACRLITSQPKKKELSISADVGFPTTNVAIKVIDVLTREKLGPHETGEVCYRVESRMRGYYKRPKETADVIEADGWSRSGDLGYYDEDGRLYIVERLKQVIKCTDKPVTPGELEEFLLRQYASDIAEVSVVGLPHPDYGEAPAAAVVLTDEGRRRDSDLLAKRIKATVASSLAFYKHLHGGVFFMDSLPKTDTGKVSRGTLARYLARLE</sequence>
<dbReference type="Proteomes" id="UP000821865">
    <property type="component" value="Chromosome 9"/>
</dbReference>
<comment type="caution">
    <text evidence="1">The sequence shown here is derived from an EMBL/GenBank/DDBJ whole genome shotgun (WGS) entry which is preliminary data.</text>
</comment>
<proteinExistence type="predicted"/>
<reference evidence="1" key="1">
    <citation type="submission" date="2020-05" db="EMBL/GenBank/DDBJ databases">
        <title>Large-scale comparative analyses of tick genomes elucidate their genetic diversity and vector capacities.</title>
        <authorList>
            <person name="Jia N."/>
            <person name="Wang J."/>
            <person name="Shi W."/>
            <person name="Du L."/>
            <person name="Sun Y."/>
            <person name="Zhan W."/>
            <person name="Jiang J."/>
            <person name="Wang Q."/>
            <person name="Zhang B."/>
            <person name="Ji P."/>
            <person name="Sakyi L.B."/>
            <person name="Cui X."/>
            <person name="Yuan T."/>
            <person name="Jiang B."/>
            <person name="Yang W."/>
            <person name="Lam T.T.-Y."/>
            <person name="Chang Q."/>
            <person name="Ding S."/>
            <person name="Wang X."/>
            <person name="Zhu J."/>
            <person name="Ruan X."/>
            <person name="Zhao L."/>
            <person name="Wei J."/>
            <person name="Que T."/>
            <person name="Du C."/>
            <person name="Cheng J."/>
            <person name="Dai P."/>
            <person name="Han X."/>
            <person name="Huang E."/>
            <person name="Gao Y."/>
            <person name="Liu J."/>
            <person name="Shao H."/>
            <person name="Ye R."/>
            <person name="Li L."/>
            <person name="Wei W."/>
            <person name="Wang X."/>
            <person name="Wang C."/>
            <person name="Yang T."/>
            <person name="Huo Q."/>
            <person name="Li W."/>
            <person name="Guo W."/>
            <person name="Chen H."/>
            <person name="Zhou L."/>
            <person name="Ni X."/>
            <person name="Tian J."/>
            <person name="Zhou Y."/>
            <person name="Sheng Y."/>
            <person name="Liu T."/>
            <person name="Pan Y."/>
            <person name="Xia L."/>
            <person name="Li J."/>
            <person name="Zhao F."/>
            <person name="Cao W."/>
        </authorList>
    </citation>
    <scope>NUCLEOTIDE SEQUENCE</scope>
    <source>
        <strain evidence="1">Dsil-2018</strain>
    </source>
</reference>
<gene>
    <name evidence="1" type="ORF">HPB49_022635</name>
</gene>
<dbReference type="EMBL" id="CM023478">
    <property type="protein sequence ID" value="KAH7934190.1"/>
    <property type="molecule type" value="Genomic_DNA"/>
</dbReference>
<keyword evidence="2" id="KW-1185">Reference proteome</keyword>
<evidence type="ECO:0000313" key="2">
    <source>
        <dbReference type="Proteomes" id="UP000821865"/>
    </source>
</evidence>